<proteinExistence type="predicted"/>
<keyword evidence="1" id="KW-0472">Membrane</keyword>
<organism evidence="2 3">
    <name type="scientific">Vreelandella olivaria</name>
    <dbReference type="NCBI Taxonomy" id="390919"/>
    <lineage>
        <taxon>Bacteria</taxon>
        <taxon>Pseudomonadati</taxon>
        <taxon>Pseudomonadota</taxon>
        <taxon>Gammaproteobacteria</taxon>
        <taxon>Oceanospirillales</taxon>
        <taxon>Halomonadaceae</taxon>
        <taxon>Vreelandella</taxon>
    </lineage>
</organism>
<gene>
    <name evidence="2" type="ORF">HORIV_54100</name>
</gene>
<keyword evidence="1" id="KW-0812">Transmembrane</keyword>
<evidence type="ECO:0000313" key="2">
    <source>
        <dbReference type="EMBL" id="BBI52989.1"/>
    </source>
</evidence>
<evidence type="ECO:0000256" key="1">
    <source>
        <dbReference type="SAM" id="Phobius"/>
    </source>
</evidence>
<name>A0ABN5X163_9GAMM</name>
<sequence>MSTFKGWVPYVLLALFLVASRIIEPLKAALTSINLSWNNILGEAGVSGGVQPLYLPGGIIIAVVIVTYFLHRMNPQKSAPRCLNRPKRFLVLASC</sequence>
<protein>
    <submittedName>
        <fullName evidence="2">Uncharacterized protein</fullName>
    </submittedName>
</protein>
<keyword evidence="3" id="KW-1185">Reference proteome</keyword>
<evidence type="ECO:0000313" key="3">
    <source>
        <dbReference type="Proteomes" id="UP000289555"/>
    </source>
</evidence>
<keyword evidence="1" id="KW-1133">Transmembrane helix</keyword>
<feature type="transmembrane region" description="Helical" evidence="1">
    <location>
        <begin position="52"/>
        <end position="71"/>
    </location>
</feature>
<dbReference type="EMBL" id="AP019416">
    <property type="protein sequence ID" value="BBI52989.1"/>
    <property type="molecule type" value="Genomic_DNA"/>
</dbReference>
<reference evidence="3" key="1">
    <citation type="journal article" date="2019" name="Microbiol. Resour. Announc.">
        <title>Complete Genome Sequence of Halomonas olivaria, a Moderately Halophilic Bacterium Isolated from Olive Processing Effluents, Obtained by Nanopore Sequencing.</title>
        <authorList>
            <person name="Nagata S."/>
            <person name="Ii K.M."/>
            <person name="Tsukimi T."/>
            <person name="Miura M.C."/>
            <person name="Galipon J."/>
            <person name="Arakawa K."/>
        </authorList>
    </citation>
    <scope>NUCLEOTIDE SEQUENCE [LARGE SCALE GENOMIC DNA]</scope>
    <source>
        <strain evidence="3">TYRC17</strain>
    </source>
</reference>
<dbReference type="Proteomes" id="UP000289555">
    <property type="component" value="Chromosome"/>
</dbReference>
<accession>A0ABN5X163</accession>